<evidence type="ECO:0000256" key="4">
    <source>
        <dbReference type="ARBA" id="ARBA00022989"/>
    </source>
</evidence>
<feature type="transmembrane region" description="Helical" evidence="6">
    <location>
        <begin position="308"/>
        <end position="328"/>
    </location>
</feature>
<feature type="transmembrane region" description="Helical" evidence="6">
    <location>
        <begin position="81"/>
        <end position="99"/>
    </location>
</feature>
<dbReference type="PANTHER" id="PTHR43124:SF3">
    <property type="entry name" value="CHLORAMPHENICOL EFFLUX PUMP RV0191"/>
    <property type="match status" value="1"/>
</dbReference>
<feature type="transmembrane region" description="Helical" evidence="6">
    <location>
        <begin position="105"/>
        <end position="126"/>
    </location>
</feature>
<dbReference type="Pfam" id="PF07690">
    <property type="entry name" value="MFS_1"/>
    <property type="match status" value="1"/>
</dbReference>
<sequence>MTNMDDAGHKYRWFLWILTTAMLAFVNLEYFTAGAVASSVQKSLKIDTSDIGTLFGTYTLCYAVMQLPVGLAYARFNPFRLLIFACTTFALGNITFAWAPSFGVAAGGLFIAGIGGAFFFLGYFYISAKHFEPVQFARLMGYNQTAKYALMLVALVAIPAILSIFNWRIYFTAVGCVFLLFTIPLCVFNRIVVVDRSEQRKTSIWKDLRILFSSRQVLYILFVGFLGVGFIIAFSGLWYVPFAEKLGYSSNKADWMTASMMFSFAVGVAATGWLSDYLKKRKAVMIWGFIGTLLPLCVVLIWRSSPLWLEIVFLMLVTTASTAFYPVIYSLAKESVSAGLATTVGGVLNTAIFLGVAFMQFMPGLDLHLLEERAAASHTGSVTEYQWALVVYPIALIVCFIASFRLKETGGVQPE</sequence>
<dbReference type="InterPro" id="IPR020846">
    <property type="entry name" value="MFS_dom"/>
</dbReference>
<evidence type="ECO:0000256" key="6">
    <source>
        <dbReference type="SAM" id="Phobius"/>
    </source>
</evidence>
<evidence type="ECO:0000256" key="5">
    <source>
        <dbReference type="ARBA" id="ARBA00023136"/>
    </source>
</evidence>
<comment type="subcellular location">
    <subcellularLocation>
        <location evidence="1">Cell membrane</location>
        <topology evidence="1">Multi-pass membrane protein</topology>
    </subcellularLocation>
</comment>
<feature type="transmembrane region" description="Helical" evidence="6">
    <location>
        <begin position="171"/>
        <end position="193"/>
    </location>
</feature>
<dbReference type="RefSeq" id="WP_317835046.1">
    <property type="nucleotide sequence ID" value="NZ_CP136920.1"/>
</dbReference>
<feature type="transmembrane region" description="Helical" evidence="6">
    <location>
        <begin position="255"/>
        <end position="274"/>
    </location>
</feature>
<feature type="transmembrane region" description="Helical" evidence="6">
    <location>
        <begin position="283"/>
        <end position="302"/>
    </location>
</feature>
<protein>
    <submittedName>
        <fullName evidence="8">MFS transporter</fullName>
    </submittedName>
</protein>
<keyword evidence="3 6" id="KW-0812">Transmembrane</keyword>
<gene>
    <name evidence="8" type="ORF">RZN69_05435</name>
</gene>
<organism evidence="8 9">
    <name type="scientific">Rubellicoccus peritrichatus</name>
    <dbReference type="NCBI Taxonomy" id="3080537"/>
    <lineage>
        <taxon>Bacteria</taxon>
        <taxon>Pseudomonadati</taxon>
        <taxon>Verrucomicrobiota</taxon>
        <taxon>Opitutia</taxon>
        <taxon>Puniceicoccales</taxon>
        <taxon>Cerasicoccaceae</taxon>
        <taxon>Rubellicoccus</taxon>
    </lineage>
</organism>
<proteinExistence type="predicted"/>
<dbReference type="GO" id="GO:0005886">
    <property type="term" value="C:plasma membrane"/>
    <property type="evidence" value="ECO:0007669"/>
    <property type="project" value="UniProtKB-SubCell"/>
</dbReference>
<dbReference type="PANTHER" id="PTHR43124">
    <property type="entry name" value="PURINE EFFLUX PUMP PBUE"/>
    <property type="match status" value="1"/>
</dbReference>
<dbReference type="CDD" id="cd06174">
    <property type="entry name" value="MFS"/>
    <property type="match status" value="1"/>
</dbReference>
<keyword evidence="9" id="KW-1185">Reference proteome</keyword>
<dbReference type="PROSITE" id="PS50850">
    <property type="entry name" value="MFS"/>
    <property type="match status" value="1"/>
</dbReference>
<evidence type="ECO:0000256" key="2">
    <source>
        <dbReference type="ARBA" id="ARBA00022475"/>
    </source>
</evidence>
<keyword evidence="2" id="KW-1003">Cell membrane</keyword>
<reference evidence="8 9" key="1">
    <citation type="submission" date="2023-10" db="EMBL/GenBank/DDBJ databases">
        <title>Rubellicoccus peritrichatus gen. nov., sp. nov., isolated from an algae of coral reef tank.</title>
        <authorList>
            <person name="Luo J."/>
        </authorList>
    </citation>
    <scope>NUCLEOTIDE SEQUENCE [LARGE SCALE GENOMIC DNA]</scope>
    <source>
        <strain evidence="8 9">CR14</strain>
    </source>
</reference>
<feature type="transmembrane region" description="Helical" evidence="6">
    <location>
        <begin position="146"/>
        <end position="165"/>
    </location>
</feature>
<accession>A0AAQ3LA99</accession>
<feature type="transmembrane region" description="Helical" evidence="6">
    <location>
        <begin position="12"/>
        <end position="31"/>
    </location>
</feature>
<name>A0AAQ3LA99_9BACT</name>
<dbReference type="SUPFAM" id="SSF103473">
    <property type="entry name" value="MFS general substrate transporter"/>
    <property type="match status" value="1"/>
</dbReference>
<evidence type="ECO:0000313" key="9">
    <source>
        <dbReference type="Proteomes" id="UP001304300"/>
    </source>
</evidence>
<dbReference type="InterPro" id="IPR050189">
    <property type="entry name" value="MFS_Efflux_Transporters"/>
</dbReference>
<evidence type="ECO:0000313" key="8">
    <source>
        <dbReference type="EMBL" id="WOO42524.1"/>
    </source>
</evidence>
<evidence type="ECO:0000256" key="3">
    <source>
        <dbReference type="ARBA" id="ARBA00022692"/>
    </source>
</evidence>
<evidence type="ECO:0000256" key="1">
    <source>
        <dbReference type="ARBA" id="ARBA00004651"/>
    </source>
</evidence>
<feature type="transmembrane region" description="Helical" evidence="6">
    <location>
        <begin position="217"/>
        <end position="240"/>
    </location>
</feature>
<dbReference type="InterPro" id="IPR011701">
    <property type="entry name" value="MFS"/>
</dbReference>
<keyword evidence="4 6" id="KW-1133">Transmembrane helix</keyword>
<feature type="domain" description="Major facilitator superfamily (MFS) profile" evidence="7">
    <location>
        <begin position="13"/>
        <end position="411"/>
    </location>
</feature>
<dbReference type="Gene3D" id="1.20.1250.20">
    <property type="entry name" value="MFS general substrate transporter like domains"/>
    <property type="match status" value="2"/>
</dbReference>
<feature type="transmembrane region" description="Helical" evidence="6">
    <location>
        <begin position="385"/>
        <end position="404"/>
    </location>
</feature>
<dbReference type="EMBL" id="CP136920">
    <property type="protein sequence ID" value="WOO42524.1"/>
    <property type="molecule type" value="Genomic_DNA"/>
</dbReference>
<keyword evidence="5 6" id="KW-0472">Membrane</keyword>
<dbReference type="AlphaFoldDB" id="A0AAQ3LA99"/>
<dbReference type="InterPro" id="IPR036259">
    <property type="entry name" value="MFS_trans_sf"/>
</dbReference>
<feature type="transmembrane region" description="Helical" evidence="6">
    <location>
        <begin position="51"/>
        <end position="74"/>
    </location>
</feature>
<dbReference type="Proteomes" id="UP001304300">
    <property type="component" value="Chromosome"/>
</dbReference>
<dbReference type="KEGG" id="puo:RZN69_05435"/>
<dbReference type="GO" id="GO:0022857">
    <property type="term" value="F:transmembrane transporter activity"/>
    <property type="evidence" value="ECO:0007669"/>
    <property type="project" value="InterPro"/>
</dbReference>
<feature type="transmembrane region" description="Helical" evidence="6">
    <location>
        <begin position="340"/>
        <end position="365"/>
    </location>
</feature>
<evidence type="ECO:0000259" key="7">
    <source>
        <dbReference type="PROSITE" id="PS50850"/>
    </source>
</evidence>